<accession>A0ABQ5DWA8</accession>
<reference evidence="2" key="2">
    <citation type="submission" date="2022-01" db="EMBL/GenBank/DDBJ databases">
        <authorList>
            <person name="Yamashiro T."/>
            <person name="Shiraishi A."/>
            <person name="Satake H."/>
            <person name="Nakayama K."/>
        </authorList>
    </citation>
    <scope>NUCLEOTIDE SEQUENCE</scope>
</reference>
<organism evidence="2 3">
    <name type="scientific">Tanacetum coccineum</name>
    <dbReference type="NCBI Taxonomy" id="301880"/>
    <lineage>
        <taxon>Eukaryota</taxon>
        <taxon>Viridiplantae</taxon>
        <taxon>Streptophyta</taxon>
        <taxon>Embryophyta</taxon>
        <taxon>Tracheophyta</taxon>
        <taxon>Spermatophyta</taxon>
        <taxon>Magnoliopsida</taxon>
        <taxon>eudicotyledons</taxon>
        <taxon>Gunneridae</taxon>
        <taxon>Pentapetalae</taxon>
        <taxon>asterids</taxon>
        <taxon>campanulids</taxon>
        <taxon>Asterales</taxon>
        <taxon>Asteraceae</taxon>
        <taxon>Asteroideae</taxon>
        <taxon>Anthemideae</taxon>
        <taxon>Anthemidinae</taxon>
        <taxon>Tanacetum</taxon>
    </lineage>
</organism>
<dbReference type="EMBL" id="BQNB010015709">
    <property type="protein sequence ID" value="GJT43207.1"/>
    <property type="molecule type" value="Genomic_DNA"/>
</dbReference>
<evidence type="ECO:0000313" key="2">
    <source>
        <dbReference type="EMBL" id="GJT43207.1"/>
    </source>
</evidence>
<comment type="caution">
    <text evidence="2">The sequence shown here is derived from an EMBL/GenBank/DDBJ whole genome shotgun (WGS) entry which is preliminary data.</text>
</comment>
<protein>
    <submittedName>
        <fullName evidence="2">Uncharacterized protein</fullName>
    </submittedName>
</protein>
<proteinExistence type="predicted"/>
<feature type="region of interest" description="Disordered" evidence="1">
    <location>
        <begin position="40"/>
        <end position="84"/>
    </location>
</feature>
<sequence>MTTPRLILFPATIPRAETCTTITRSCTALYGYLLDFGDDSSDEDLSETAKSLHTQTASTSVGHPPPNRPLPTSHAFTRRPGKEISMPLGYRAAMYR</sequence>
<feature type="compositionally biased region" description="Polar residues" evidence="1">
    <location>
        <begin position="48"/>
        <end position="61"/>
    </location>
</feature>
<evidence type="ECO:0000313" key="3">
    <source>
        <dbReference type="Proteomes" id="UP001151760"/>
    </source>
</evidence>
<evidence type="ECO:0000256" key="1">
    <source>
        <dbReference type="SAM" id="MobiDB-lite"/>
    </source>
</evidence>
<reference evidence="2" key="1">
    <citation type="journal article" date="2022" name="Int. J. Mol. Sci.">
        <title>Draft Genome of Tanacetum Coccineum: Genomic Comparison of Closely Related Tanacetum-Family Plants.</title>
        <authorList>
            <person name="Yamashiro T."/>
            <person name="Shiraishi A."/>
            <person name="Nakayama K."/>
            <person name="Satake H."/>
        </authorList>
    </citation>
    <scope>NUCLEOTIDE SEQUENCE</scope>
</reference>
<dbReference type="Proteomes" id="UP001151760">
    <property type="component" value="Unassembled WGS sequence"/>
</dbReference>
<name>A0ABQ5DWA8_9ASTR</name>
<gene>
    <name evidence="2" type="ORF">Tco_0951922</name>
</gene>
<keyword evidence="3" id="KW-1185">Reference proteome</keyword>